<dbReference type="SMART" id="SM00220">
    <property type="entry name" value="S_TKc"/>
    <property type="match status" value="1"/>
</dbReference>
<dbReference type="InterPro" id="IPR000719">
    <property type="entry name" value="Prot_kinase_dom"/>
</dbReference>
<dbReference type="OrthoDB" id="5181882at2"/>
<evidence type="ECO:0000313" key="4">
    <source>
        <dbReference type="EMBL" id="RYC05729.1"/>
    </source>
</evidence>
<dbReference type="PROSITE" id="PS50011">
    <property type="entry name" value="PROTEIN_KINASE_DOM"/>
    <property type="match status" value="1"/>
</dbReference>
<keyword evidence="2" id="KW-1133">Transmembrane helix</keyword>
<feature type="transmembrane region" description="Helical" evidence="2">
    <location>
        <begin position="141"/>
        <end position="163"/>
    </location>
</feature>
<feature type="domain" description="Protein kinase" evidence="3">
    <location>
        <begin position="546"/>
        <end position="863"/>
    </location>
</feature>
<dbReference type="Pfam" id="PF14362">
    <property type="entry name" value="DUF4407"/>
    <property type="match status" value="1"/>
</dbReference>
<dbReference type="EMBL" id="SDWV01000021">
    <property type="protein sequence ID" value="RYC05729.1"/>
    <property type="molecule type" value="Genomic_DNA"/>
</dbReference>
<evidence type="ECO:0000256" key="1">
    <source>
        <dbReference type="SAM" id="MobiDB-lite"/>
    </source>
</evidence>
<dbReference type="Gene3D" id="1.10.510.10">
    <property type="entry name" value="Transferase(Phosphotransferase) domain 1"/>
    <property type="match status" value="1"/>
</dbReference>
<organism evidence="4 5">
    <name type="scientific">Nocardioides zhouii</name>
    <dbReference type="NCBI Taxonomy" id="1168729"/>
    <lineage>
        <taxon>Bacteria</taxon>
        <taxon>Bacillati</taxon>
        <taxon>Actinomycetota</taxon>
        <taxon>Actinomycetes</taxon>
        <taxon>Propionibacteriales</taxon>
        <taxon>Nocardioidaceae</taxon>
        <taxon>Nocardioides</taxon>
    </lineage>
</organism>
<proteinExistence type="predicted"/>
<evidence type="ECO:0000259" key="3">
    <source>
        <dbReference type="PROSITE" id="PS50011"/>
    </source>
</evidence>
<evidence type="ECO:0000256" key="2">
    <source>
        <dbReference type="SAM" id="Phobius"/>
    </source>
</evidence>
<dbReference type="InterPro" id="IPR051681">
    <property type="entry name" value="Ser/Thr_Kinases-Pseudokinases"/>
</dbReference>
<dbReference type="InterPro" id="IPR025519">
    <property type="entry name" value="DUF4407"/>
</dbReference>
<dbReference type="Pfam" id="PF00069">
    <property type="entry name" value="Pkinase"/>
    <property type="match status" value="1"/>
</dbReference>
<sequence>MDDGHQVPPPSTQAWRPWPPMRAVLRLQQIDLRDVESPSEGTYPTVLLGFVLINAGIAGSCAPVVVNLLYPGTDLPVRIALGIFAFTFIFLVDLLIVSVLPQPWAQSIAVRLTPGHARRGTVDPDVIVPQMPGPLARLVLLAPRVFLTVPLALLLGTCLNIVFNLAAINTWIDFYDVEQEGDLVDATDASWVAERDSLRAEKDEAKEEFKTATRRETTANRRVKCESGEITGSRCDAFGGGSGGGQGLTDAQTARSNAALAVTTAREDLESATTKLDEHESQGRPSEADDYDGEVDTSGLDATIQGYNAVMSERGFVGKYGFDAMMLLIDLTPLAFKLLKGWSDADERRWRRRYTALWREANDLREEADREAVAAAKREAEVVAAKSSGVRQAVAERHEADERHRVEFEALEARLRVEALTRQGTADDVAAEQAAHQQQHEADLADLDRAHARERHRLDLEAAAAAWAYEVPDPVEETSEPSQPGEPGEPSEPSGHVAPSEGTSITPVWDRGESGTPIGEANEFHGPGPGPYERALPPDSAYLVIGADVWIIGPSISSESYSLNTVRIAARYFGRHGRFDPFRDIRVVKILEHRAADYEARMLSQFDPLALRPDGNPMPVEEFERIGLSRNREGEPPHALVYRYYPRTDVLRFWHSESSEARGAVTWRDFAHWLRDTAGGVSDLWRQGFVLNDLKPQNIVATGTYPGLPGDDGSQTSPFAWNKGVHIDFGAVRRADPSAKTSGEPSPFAHQATPAYRAPELAHSAKPFGTFASDAFSLGSSVFKLASGRTPLQWLEWESGVGADDPRLHAAYTDYLASGKVEAKLPDDMPAGLREVAVQLVAADPAARLGGRRTLGLRPHPRDAGDQLDRLIGDAVRKTKHHTLPALPPEVLGAVPGPSGWTPSILNFLRTAGLEPRY</sequence>
<dbReference type="InterPro" id="IPR011009">
    <property type="entry name" value="Kinase-like_dom_sf"/>
</dbReference>
<keyword evidence="5" id="KW-1185">Reference proteome</keyword>
<feature type="region of interest" description="Disordered" evidence="1">
    <location>
        <begin position="473"/>
        <end position="533"/>
    </location>
</feature>
<dbReference type="GO" id="GO:0005524">
    <property type="term" value="F:ATP binding"/>
    <property type="evidence" value="ECO:0007669"/>
    <property type="project" value="InterPro"/>
</dbReference>
<keyword evidence="2" id="KW-0472">Membrane</keyword>
<feature type="compositionally biased region" description="Basic and acidic residues" evidence="1">
    <location>
        <begin position="269"/>
        <end position="282"/>
    </location>
</feature>
<feature type="transmembrane region" description="Helical" evidence="2">
    <location>
        <begin position="46"/>
        <end position="70"/>
    </location>
</feature>
<dbReference type="GO" id="GO:0004674">
    <property type="term" value="F:protein serine/threonine kinase activity"/>
    <property type="evidence" value="ECO:0007669"/>
    <property type="project" value="TreeGrafter"/>
</dbReference>
<reference evidence="4 5" key="1">
    <citation type="submission" date="2019-01" db="EMBL/GenBank/DDBJ databases">
        <title>Novel species of Nocardioides.</title>
        <authorList>
            <person name="Liu Q."/>
            <person name="X Y.-H."/>
        </authorList>
    </citation>
    <scope>NUCLEOTIDE SEQUENCE [LARGE SCALE GENOMIC DNA]</scope>
    <source>
        <strain evidence="4 5">HLT2-9</strain>
    </source>
</reference>
<dbReference type="SUPFAM" id="SSF56112">
    <property type="entry name" value="Protein kinase-like (PK-like)"/>
    <property type="match status" value="1"/>
</dbReference>
<dbReference type="AlphaFoldDB" id="A0A4Q2SNS1"/>
<dbReference type="Proteomes" id="UP000291101">
    <property type="component" value="Unassembled WGS sequence"/>
</dbReference>
<name>A0A4Q2SNS1_9ACTN</name>
<feature type="transmembrane region" description="Helical" evidence="2">
    <location>
        <begin position="77"/>
        <end position="100"/>
    </location>
</feature>
<evidence type="ECO:0000313" key="5">
    <source>
        <dbReference type="Proteomes" id="UP000291101"/>
    </source>
</evidence>
<dbReference type="PANTHER" id="PTHR44329">
    <property type="entry name" value="SERINE/THREONINE-PROTEIN KINASE TNNI3K-RELATED"/>
    <property type="match status" value="1"/>
</dbReference>
<accession>A0A4Q2SNS1</accession>
<protein>
    <submittedName>
        <fullName evidence="4">DUF4407 domain-containing protein</fullName>
    </submittedName>
</protein>
<feature type="region of interest" description="Disordered" evidence="1">
    <location>
        <begin position="269"/>
        <end position="296"/>
    </location>
</feature>
<feature type="compositionally biased region" description="Low complexity" evidence="1">
    <location>
        <begin position="480"/>
        <end position="495"/>
    </location>
</feature>
<comment type="caution">
    <text evidence="4">The sequence shown here is derived from an EMBL/GenBank/DDBJ whole genome shotgun (WGS) entry which is preliminary data.</text>
</comment>
<keyword evidence="2" id="KW-0812">Transmembrane</keyword>
<gene>
    <name evidence="4" type="ORF">EUA94_17670</name>
</gene>